<evidence type="ECO:0000313" key="10">
    <source>
        <dbReference type="Proteomes" id="UP001212042"/>
    </source>
</evidence>
<dbReference type="PRINTS" id="PR00604">
    <property type="entry name" value="CYTCHRMECIAB"/>
</dbReference>
<keyword evidence="10" id="KW-1185">Reference proteome</keyword>
<dbReference type="Proteomes" id="UP001212042">
    <property type="component" value="Unassembled WGS sequence"/>
</dbReference>
<evidence type="ECO:0000256" key="1">
    <source>
        <dbReference type="ARBA" id="ARBA00022448"/>
    </source>
</evidence>
<keyword evidence="3 6" id="KW-0479">Metal-binding</keyword>
<dbReference type="InterPro" id="IPR036909">
    <property type="entry name" value="Cyt_c-like_dom_sf"/>
</dbReference>
<feature type="signal peptide" evidence="7">
    <location>
        <begin position="1"/>
        <end position="24"/>
    </location>
</feature>
<keyword evidence="1" id="KW-0813">Transport</keyword>
<keyword evidence="7" id="KW-0732">Signal</keyword>
<evidence type="ECO:0000256" key="7">
    <source>
        <dbReference type="SAM" id="SignalP"/>
    </source>
</evidence>
<proteinExistence type="predicted"/>
<evidence type="ECO:0000256" key="3">
    <source>
        <dbReference type="ARBA" id="ARBA00022723"/>
    </source>
</evidence>
<keyword evidence="4" id="KW-0249">Electron transport</keyword>
<dbReference type="InterPro" id="IPR002327">
    <property type="entry name" value="Cyt_c_1A/1B"/>
</dbReference>
<organism evidence="9 10">
    <name type="scientific">Pseudomonas aestuarii</name>
    <dbReference type="NCBI Taxonomy" id="3018340"/>
    <lineage>
        <taxon>Bacteria</taxon>
        <taxon>Pseudomonadati</taxon>
        <taxon>Pseudomonadota</taxon>
        <taxon>Gammaproteobacteria</taxon>
        <taxon>Pseudomonadales</taxon>
        <taxon>Pseudomonadaceae</taxon>
        <taxon>Pseudomonas</taxon>
    </lineage>
</organism>
<comment type="caution">
    <text evidence="9">The sequence shown here is derived from an EMBL/GenBank/DDBJ whole genome shotgun (WGS) entry which is preliminary data.</text>
</comment>
<feature type="chain" id="PRO_5046743109" evidence="7">
    <location>
        <begin position="25"/>
        <end position="128"/>
    </location>
</feature>
<sequence length="128" mass="13754">MKMRLSSSLALLCTALAAAPLLQAAEDGMEAAGRQLFSHHCTACHSLDTSENAFGPSLFGVVGRPAASVPRFAYSKAMQASGITWSEDNLRKWISDNEALVPGTRMRHVAITDPAEQDYLISFLGSLK</sequence>
<keyword evidence="5 6" id="KW-0408">Iron</keyword>
<name>A0ABT4XF73_9PSED</name>
<accession>A0ABT4XF73</accession>
<evidence type="ECO:0000256" key="2">
    <source>
        <dbReference type="ARBA" id="ARBA00022617"/>
    </source>
</evidence>
<dbReference type="EMBL" id="JAQJZJ010000004">
    <property type="protein sequence ID" value="MDA7086871.1"/>
    <property type="molecule type" value="Genomic_DNA"/>
</dbReference>
<dbReference type="PANTHER" id="PTHR11961">
    <property type="entry name" value="CYTOCHROME C"/>
    <property type="match status" value="1"/>
</dbReference>
<feature type="domain" description="Cytochrome c" evidence="8">
    <location>
        <begin position="28"/>
        <end position="128"/>
    </location>
</feature>
<gene>
    <name evidence="9" type="ORF">PH586_10805</name>
</gene>
<protein>
    <submittedName>
        <fullName evidence="9">C-type cytochrome</fullName>
    </submittedName>
</protein>
<keyword evidence="2 6" id="KW-0349">Heme</keyword>
<dbReference type="SUPFAM" id="SSF46626">
    <property type="entry name" value="Cytochrome c"/>
    <property type="match status" value="1"/>
</dbReference>
<evidence type="ECO:0000313" key="9">
    <source>
        <dbReference type="EMBL" id="MDA7086871.1"/>
    </source>
</evidence>
<evidence type="ECO:0000256" key="6">
    <source>
        <dbReference type="PROSITE-ProRule" id="PRU00433"/>
    </source>
</evidence>
<evidence type="ECO:0000256" key="5">
    <source>
        <dbReference type="ARBA" id="ARBA00023004"/>
    </source>
</evidence>
<reference evidence="9 10" key="1">
    <citation type="submission" date="2023-01" db="EMBL/GenBank/DDBJ databases">
        <title>Pseudomonas SA3-5T sp. nov., isolated from tidal flat sediment.</title>
        <authorList>
            <person name="Kim H.S."/>
            <person name="Kim J.-S."/>
            <person name="Suh M.K."/>
            <person name="Eom M.K."/>
            <person name="Lee J.-S."/>
        </authorList>
    </citation>
    <scope>NUCLEOTIDE SEQUENCE [LARGE SCALE GENOMIC DNA]</scope>
    <source>
        <strain evidence="9 10">SA3-5</strain>
    </source>
</reference>
<dbReference type="PROSITE" id="PS51007">
    <property type="entry name" value="CYTC"/>
    <property type="match status" value="1"/>
</dbReference>
<evidence type="ECO:0000256" key="4">
    <source>
        <dbReference type="ARBA" id="ARBA00022982"/>
    </source>
</evidence>
<dbReference type="InterPro" id="IPR009056">
    <property type="entry name" value="Cyt_c-like_dom"/>
</dbReference>
<dbReference type="Pfam" id="PF00034">
    <property type="entry name" value="Cytochrom_C"/>
    <property type="match status" value="1"/>
</dbReference>
<dbReference type="Gene3D" id="1.10.760.10">
    <property type="entry name" value="Cytochrome c-like domain"/>
    <property type="match status" value="1"/>
</dbReference>
<evidence type="ECO:0000259" key="8">
    <source>
        <dbReference type="PROSITE" id="PS51007"/>
    </source>
</evidence>
<dbReference type="RefSeq" id="WP_271347767.1">
    <property type="nucleotide sequence ID" value="NZ_JAQJZJ010000004.1"/>
</dbReference>